<dbReference type="InterPro" id="IPR003812">
    <property type="entry name" value="Fido"/>
</dbReference>
<evidence type="ECO:0000256" key="2">
    <source>
        <dbReference type="PIRSR" id="PIRSR640198-2"/>
    </source>
</evidence>
<protein>
    <submittedName>
        <fullName evidence="4">Fic family protein</fullName>
    </submittedName>
</protein>
<organism evidence="4 5">
    <name type="scientific">Candidatus Lactobacillus pullistercoris</name>
    <dbReference type="NCBI Taxonomy" id="2838636"/>
    <lineage>
        <taxon>Bacteria</taxon>
        <taxon>Bacillati</taxon>
        <taxon>Bacillota</taxon>
        <taxon>Bacilli</taxon>
        <taxon>Lactobacillales</taxon>
        <taxon>Lactobacillaceae</taxon>
        <taxon>Lactobacillus</taxon>
    </lineage>
</organism>
<feature type="domain" description="Fido" evidence="3">
    <location>
        <begin position="10"/>
        <end position="157"/>
    </location>
</feature>
<evidence type="ECO:0000313" key="5">
    <source>
        <dbReference type="Proteomes" id="UP000823844"/>
    </source>
</evidence>
<proteinExistence type="predicted"/>
<reference evidence="4" key="1">
    <citation type="journal article" date="2021" name="PeerJ">
        <title>Extensive microbial diversity within the chicken gut microbiome revealed by metagenomics and culture.</title>
        <authorList>
            <person name="Gilroy R."/>
            <person name="Ravi A."/>
            <person name="Getino M."/>
            <person name="Pursley I."/>
            <person name="Horton D.L."/>
            <person name="Alikhan N.F."/>
            <person name="Baker D."/>
            <person name="Gharbi K."/>
            <person name="Hall N."/>
            <person name="Watson M."/>
            <person name="Adriaenssens E.M."/>
            <person name="Foster-Nyarko E."/>
            <person name="Jarju S."/>
            <person name="Secka A."/>
            <person name="Antonio M."/>
            <person name="Oren A."/>
            <person name="Chaudhuri R.R."/>
            <person name="La Ragione R."/>
            <person name="Hildebrand F."/>
            <person name="Pallen M.J."/>
        </authorList>
    </citation>
    <scope>NUCLEOTIDE SEQUENCE</scope>
    <source>
        <strain evidence="4">F6-686</strain>
    </source>
</reference>
<sequence>MNNRKALKISKVNDFRNIWDNLLSKTEVDNMPDGKLFRKESVFITDGQRNVYEGDYNEEQILKDLQSLIVELNNKQIPQLPRFLMAHYFYEYVHPFYDGNGRTGRFILCSYLSQVLDPLTAITFSSTIAKNINSYYKSFTEMSDIHNRAKLQTSSLECLKF</sequence>
<keyword evidence="2" id="KW-0547">Nucleotide-binding</keyword>
<dbReference type="AlphaFoldDB" id="A0A9E2KSF4"/>
<dbReference type="PANTHER" id="PTHR13504">
    <property type="entry name" value="FIDO DOMAIN-CONTAINING PROTEIN DDB_G0283145"/>
    <property type="match status" value="1"/>
</dbReference>
<dbReference type="InterPro" id="IPR040198">
    <property type="entry name" value="Fido_containing"/>
</dbReference>
<accession>A0A9E2KSF4</accession>
<dbReference type="GO" id="GO:0005524">
    <property type="term" value="F:ATP binding"/>
    <property type="evidence" value="ECO:0007669"/>
    <property type="project" value="UniProtKB-KW"/>
</dbReference>
<dbReference type="EMBL" id="JAHLFT010000070">
    <property type="protein sequence ID" value="MBU3828569.1"/>
    <property type="molecule type" value="Genomic_DNA"/>
</dbReference>
<dbReference type="Gene3D" id="1.10.3290.10">
    <property type="entry name" value="Fido-like domain"/>
    <property type="match status" value="1"/>
</dbReference>
<comment type="caution">
    <text evidence="4">The sequence shown here is derived from an EMBL/GenBank/DDBJ whole genome shotgun (WGS) entry which is preliminary data.</text>
</comment>
<dbReference type="PANTHER" id="PTHR13504:SF40">
    <property type="entry name" value="FIDO DOMAIN-CONTAINING PROTEIN"/>
    <property type="match status" value="1"/>
</dbReference>
<evidence type="ECO:0000259" key="3">
    <source>
        <dbReference type="PROSITE" id="PS51459"/>
    </source>
</evidence>
<evidence type="ECO:0000313" key="4">
    <source>
        <dbReference type="EMBL" id="MBU3828569.1"/>
    </source>
</evidence>
<evidence type="ECO:0000256" key="1">
    <source>
        <dbReference type="PIRSR" id="PIRSR640198-1"/>
    </source>
</evidence>
<dbReference type="PROSITE" id="PS51459">
    <property type="entry name" value="FIDO"/>
    <property type="match status" value="1"/>
</dbReference>
<keyword evidence="2" id="KW-0067">ATP-binding</keyword>
<dbReference type="Proteomes" id="UP000823844">
    <property type="component" value="Unassembled WGS sequence"/>
</dbReference>
<gene>
    <name evidence="4" type="ORF">H9806_05490</name>
</gene>
<name>A0A9E2KSF4_9LACO</name>
<feature type="binding site" evidence="2">
    <location>
        <begin position="98"/>
        <end position="105"/>
    </location>
    <ligand>
        <name>ATP</name>
        <dbReference type="ChEBI" id="CHEBI:30616"/>
    </ligand>
</feature>
<dbReference type="Pfam" id="PF02661">
    <property type="entry name" value="Fic"/>
    <property type="match status" value="1"/>
</dbReference>
<feature type="active site" evidence="1">
    <location>
        <position position="94"/>
    </location>
</feature>
<dbReference type="SUPFAM" id="SSF140931">
    <property type="entry name" value="Fic-like"/>
    <property type="match status" value="1"/>
</dbReference>
<reference evidence="4" key="2">
    <citation type="submission" date="2021-04" db="EMBL/GenBank/DDBJ databases">
        <authorList>
            <person name="Gilroy R."/>
        </authorList>
    </citation>
    <scope>NUCLEOTIDE SEQUENCE</scope>
    <source>
        <strain evidence="4">F6-686</strain>
    </source>
</reference>
<dbReference type="InterPro" id="IPR036597">
    <property type="entry name" value="Fido-like_dom_sf"/>
</dbReference>